<evidence type="ECO:0000256" key="1">
    <source>
        <dbReference type="ARBA" id="ARBA00004141"/>
    </source>
</evidence>
<sequence>MEKEQLIRTSTSKDIPLVEVTWQDLFYQVQMKEKKLEILKGISGSAEPGELLAIMGSSGAGKTTLLNMLSDRVQKTKLVSFSGEVFANNQSITTIEYKNYIGYVTQEDILFDCMTVKECLMFSARLRIKSSFDSISAKVDTLISELNLENCKNTYVGSHMIKGISGGEKKRTSIGIELVTDPSVLFLDEPTSGLDSFTACTVISLLLRQARKGRTVISTIHQPSSDIFLLFDKLLLMSDGHIVYHGLAKEAVIFFERNGFSCPPLSNPADYFMEILHIKKPHDLDDEEKNTVNTLLKAVVESSLIERKNVFELSKLEQKSNSKGATGFFFQFYMNFYRFGIRIMRNPMLSVVKIFILTFIAGMINLFYWQIGKDSASDYRNRNGVLYFITLNLIFGNVQGTVLSFPLMRSLMIKEYNSNMYGISAFFIAKNLVDLIYDIFVSLYFSNLVYWGVGLTHEKFEHVGYFFLFALLIHMAGGSIGLLTGSTFKRPEVAMSFTAITLVPLMYFSGYYRSDTIPTAFRWIENISFYKYGFQGLAKNEWDGVGNPHICFEQGVHKDCRTALDLLGITMSIRESAGLLFMLMVIMRLMALGVLILVVKKNKA</sequence>
<evidence type="ECO:0000256" key="2">
    <source>
        <dbReference type="ARBA" id="ARBA00022448"/>
    </source>
</evidence>
<dbReference type="OrthoDB" id="184675at2759"/>
<comment type="subcellular location">
    <subcellularLocation>
        <location evidence="1">Membrane</location>
        <topology evidence="1">Multi-pass membrane protein</topology>
    </subcellularLocation>
</comment>
<keyword evidence="7 8" id="KW-0472">Membrane</keyword>
<evidence type="ECO:0000313" key="11">
    <source>
        <dbReference type="Proteomes" id="UP000187209"/>
    </source>
</evidence>
<feature type="transmembrane region" description="Helical" evidence="8">
    <location>
        <begin position="384"/>
        <end position="408"/>
    </location>
</feature>
<feature type="transmembrane region" description="Helical" evidence="8">
    <location>
        <begin position="420"/>
        <end position="445"/>
    </location>
</feature>
<dbReference type="Gene3D" id="3.40.50.300">
    <property type="entry name" value="P-loop containing nucleotide triphosphate hydrolases"/>
    <property type="match status" value="1"/>
</dbReference>
<dbReference type="InterPro" id="IPR027417">
    <property type="entry name" value="P-loop_NTPase"/>
</dbReference>
<keyword evidence="5" id="KW-0067">ATP-binding</keyword>
<proteinExistence type="predicted"/>
<dbReference type="EMBL" id="MPUH01000327">
    <property type="protein sequence ID" value="OMJ82775.1"/>
    <property type="molecule type" value="Genomic_DNA"/>
</dbReference>
<keyword evidence="11" id="KW-1185">Reference proteome</keyword>
<dbReference type="InterPro" id="IPR003439">
    <property type="entry name" value="ABC_transporter-like_ATP-bd"/>
</dbReference>
<dbReference type="GO" id="GO:0016887">
    <property type="term" value="F:ATP hydrolysis activity"/>
    <property type="evidence" value="ECO:0007669"/>
    <property type="project" value="InterPro"/>
</dbReference>
<dbReference type="AlphaFoldDB" id="A0A1R2C1F8"/>
<evidence type="ECO:0000256" key="8">
    <source>
        <dbReference type="SAM" id="Phobius"/>
    </source>
</evidence>
<feature type="transmembrane region" description="Helical" evidence="8">
    <location>
        <begin position="465"/>
        <end position="486"/>
    </location>
</feature>
<dbReference type="SUPFAM" id="SSF52540">
    <property type="entry name" value="P-loop containing nucleoside triphosphate hydrolases"/>
    <property type="match status" value="1"/>
</dbReference>
<keyword evidence="4" id="KW-0547">Nucleotide-binding</keyword>
<evidence type="ECO:0000256" key="4">
    <source>
        <dbReference type="ARBA" id="ARBA00022741"/>
    </source>
</evidence>
<dbReference type="InterPro" id="IPR013525">
    <property type="entry name" value="ABC2_TM"/>
</dbReference>
<dbReference type="PANTHER" id="PTHR48041">
    <property type="entry name" value="ABC TRANSPORTER G FAMILY MEMBER 28"/>
    <property type="match status" value="1"/>
</dbReference>
<dbReference type="Pfam" id="PF01061">
    <property type="entry name" value="ABC2_membrane"/>
    <property type="match status" value="1"/>
</dbReference>
<dbReference type="SMART" id="SM00382">
    <property type="entry name" value="AAA"/>
    <property type="match status" value="1"/>
</dbReference>
<evidence type="ECO:0000256" key="6">
    <source>
        <dbReference type="ARBA" id="ARBA00022989"/>
    </source>
</evidence>
<evidence type="ECO:0000256" key="7">
    <source>
        <dbReference type="ARBA" id="ARBA00023136"/>
    </source>
</evidence>
<dbReference type="GO" id="GO:0140359">
    <property type="term" value="F:ABC-type transporter activity"/>
    <property type="evidence" value="ECO:0007669"/>
    <property type="project" value="InterPro"/>
</dbReference>
<protein>
    <recommendedName>
        <fullName evidence="9">ABC transporter domain-containing protein</fullName>
    </recommendedName>
</protein>
<keyword evidence="6 8" id="KW-1133">Transmembrane helix</keyword>
<feature type="transmembrane region" description="Helical" evidence="8">
    <location>
        <begin position="493"/>
        <end position="512"/>
    </location>
</feature>
<dbReference type="GO" id="GO:0016020">
    <property type="term" value="C:membrane"/>
    <property type="evidence" value="ECO:0007669"/>
    <property type="project" value="UniProtKB-SubCell"/>
</dbReference>
<comment type="caution">
    <text evidence="10">The sequence shown here is derived from an EMBL/GenBank/DDBJ whole genome shotgun (WGS) entry which is preliminary data.</text>
</comment>
<keyword evidence="2" id="KW-0813">Transport</keyword>
<feature type="transmembrane region" description="Helical" evidence="8">
    <location>
        <begin position="351"/>
        <end position="372"/>
    </location>
</feature>
<accession>A0A1R2C1F8</accession>
<dbReference type="InterPro" id="IPR003593">
    <property type="entry name" value="AAA+_ATPase"/>
</dbReference>
<dbReference type="Proteomes" id="UP000187209">
    <property type="component" value="Unassembled WGS sequence"/>
</dbReference>
<dbReference type="CDD" id="cd03213">
    <property type="entry name" value="ABCG_EPDR"/>
    <property type="match status" value="1"/>
</dbReference>
<evidence type="ECO:0000256" key="5">
    <source>
        <dbReference type="ARBA" id="ARBA00022840"/>
    </source>
</evidence>
<dbReference type="GO" id="GO:0005524">
    <property type="term" value="F:ATP binding"/>
    <property type="evidence" value="ECO:0007669"/>
    <property type="project" value="UniProtKB-KW"/>
</dbReference>
<dbReference type="InterPro" id="IPR050352">
    <property type="entry name" value="ABCG_transporters"/>
</dbReference>
<reference evidence="10 11" key="1">
    <citation type="submission" date="2016-11" db="EMBL/GenBank/DDBJ databases">
        <title>The macronuclear genome of Stentor coeruleus: a giant cell with tiny introns.</title>
        <authorList>
            <person name="Slabodnick M."/>
            <person name="Ruby J.G."/>
            <person name="Reiff S.B."/>
            <person name="Swart E.C."/>
            <person name="Gosai S."/>
            <person name="Prabakaran S."/>
            <person name="Witkowska E."/>
            <person name="Larue G.E."/>
            <person name="Fisher S."/>
            <person name="Freeman R.M."/>
            <person name="Gunawardena J."/>
            <person name="Chu W."/>
            <person name="Stover N.A."/>
            <person name="Gregory B.D."/>
            <person name="Nowacki M."/>
            <person name="Derisi J."/>
            <person name="Roy S.W."/>
            <person name="Marshall W.F."/>
            <person name="Sood P."/>
        </authorList>
    </citation>
    <scope>NUCLEOTIDE SEQUENCE [LARGE SCALE GENOMIC DNA]</scope>
    <source>
        <strain evidence="10">WM001</strain>
    </source>
</reference>
<keyword evidence="3 8" id="KW-0812">Transmembrane</keyword>
<evidence type="ECO:0000259" key="9">
    <source>
        <dbReference type="PROSITE" id="PS50893"/>
    </source>
</evidence>
<organism evidence="10 11">
    <name type="scientific">Stentor coeruleus</name>
    <dbReference type="NCBI Taxonomy" id="5963"/>
    <lineage>
        <taxon>Eukaryota</taxon>
        <taxon>Sar</taxon>
        <taxon>Alveolata</taxon>
        <taxon>Ciliophora</taxon>
        <taxon>Postciliodesmatophora</taxon>
        <taxon>Heterotrichea</taxon>
        <taxon>Heterotrichida</taxon>
        <taxon>Stentoridae</taxon>
        <taxon>Stentor</taxon>
    </lineage>
</organism>
<evidence type="ECO:0000313" key="10">
    <source>
        <dbReference type="EMBL" id="OMJ82775.1"/>
    </source>
</evidence>
<dbReference type="PANTHER" id="PTHR48041:SF139">
    <property type="entry name" value="PROTEIN SCARLET"/>
    <property type="match status" value="1"/>
</dbReference>
<feature type="domain" description="ABC transporter" evidence="9">
    <location>
        <begin position="20"/>
        <end position="264"/>
    </location>
</feature>
<dbReference type="PROSITE" id="PS50893">
    <property type="entry name" value="ABC_TRANSPORTER_2"/>
    <property type="match status" value="1"/>
</dbReference>
<name>A0A1R2C1F8_9CILI</name>
<feature type="transmembrane region" description="Helical" evidence="8">
    <location>
        <begin position="577"/>
        <end position="599"/>
    </location>
</feature>
<dbReference type="InterPro" id="IPR043926">
    <property type="entry name" value="ABCG_dom"/>
</dbReference>
<dbReference type="Pfam" id="PF00005">
    <property type="entry name" value="ABC_tran"/>
    <property type="match status" value="1"/>
</dbReference>
<evidence type="ECO:0000256" key="3">
    <source>
        <dbReference type="ARBA" id="ARBA00022692"/>
    </source>
</evidence>
<gene>
    <name evidence="10" type="ORF">SteCoe_16422</name>
</gene>
<dbReference type="Pfam" id="PF19055">
    <property type="entry name" value="ABC2_membrane_7"/>
    <property type="match status" value="1"/>
</dbReference>